<feature type="compositionally biased region" description="Acidic residues" evidence="1">
    <location>
        <begin position="833"/>
        <end position="844"/>
    </location>
</feature>
<dbReference type="AlphaFoldDB" id="A0A0D7BUR8"/>
<dbReference type="OrthoDB" id="3362494at2759"/>
<evidence type="ECO:0000256" key="1">
    <source>
        <dbReference type="SAM" id="MobiDB-lite"/>
    </source>
</evidence>
<feature type="region of interest" description="Disordered" evidence="1">
    <location>
        <begin position="727"/>
        <end position="750"/>
    </location>
</feature>
<feature type="compositionally biased region" description="Basic residues" evidence="1">
    <location>
        <begin position="1"/>
        <end position="10"/>
    </location>
</feature>
<evidence type="ECO:0000313" key="3">
    <source>
        <dbReference type="EMBL" id="KIY74238.1"/>
    </source>
</evidence>
<evidence type="ECO:0000259" key="2">
    <source>
        <dbReference type="Pfam" id="PF08101"/>
    </source>
</evidence>
<organism evidence="3 4">
    <name type="scientific">Cylindrobasidium torrendii FP15055 ss-10</name>
    <dbReference type="NCBI Taxonomy" id="1314674"/>
    <lineage>
        <taxon>Eukaryota</taxon>
        <taxon>Fungi</taxon>
        <taxon>Dikarya</taxon>
        <taxon>Basidiomycota</taxon>
        <taxon>Agaricomycotina</taxon>
        <taxon>Agaricomycetes</taxon>
        <taxon>Agaricomycetidae</taxon>
        <taxon>Agaricales</taxon>
        <taxon>Marasmiineae</taxon>
        <taxon>Physalacriaceae</taxon>
        <taxon>Cylindrobasidium</taxon>
    </lineage>
</organism>
<accession>A0A0D7BUR8</accession>
<feature type="region of interest" description="Disordered" evidence="1">
    <location>
        <begin position="934"/>
        <end position="976"/>
    </location>
</feature>
<feature type="region of interest" description="Disordered" evidence="1">
    <location>
        <begin position="607"/>
        <end position="675"/>
    </location>
</feature>
<keyword evidence="4" id="KW-1185">Reference proteome</keyword>
<dbReference type="PANTHER" id="PTHR28093">
    <property type="entry name" value="MORPHOGENESIS-RELATED PROTEIN MSB1"/>
    <property type="match status" value="1"/>
</dbReference>
<dbReference type="EMBL" id="KN880431">
    <property type="protein sequence ID" value="KIY74238.1"/>
    <property type="molecule type" value="Genomic_DNA"/>
</dbReference>
<feature type="domain" description="Meiotically up-regulated protein Msb1/Mug8" evidence="2">
    <location>
        <begin position="67"/>
        <end position="443"/>
    </location>
</feature>
<feature type="compositionally biased region" description="Polar residues" evidence="1">
    <location>
        <begin position="613"/>
        <end position="633"/>
    </location>
</feature>
<dbReference type="PANTHER" id="PTHR28093:SF1">
    <property type="entry name" value="MORPHOGENESIS-RELATED PROTEIN MSB1"/>
    <property type="match status" value="1"/>
</dbReference>
<feature type="compositionally biased region" description="Low complexity" evidence="1">
    <location>
        <begin position="913"/>
        <end position="922"/>
    </location>
</feature>
<dbReference type="Proteomes" id="UP000054007">
    <property type="component" value="Unassembled WGS sequence"/>
</dbReference>
<dbReference type="InterPro" id="IPR012965">
    <property type="entry name" value="Msb1/Mug8_dom"/>
</dbReference>
<evidence type="ECO:0000313" key="4">
    <source>
        <dbReference type="Proteomes" id="UP000054007"/>
    </source>
</evidence>
<sequence>MHSVFSRKKSSGTSNAPPADDFGRAVSSGSFAPSDGFIPFTTDRLGDGLEAGAGYGYLSYERHVVLHPEQVSVLVDVVASELGSRGGITTPFIFSSSALDTSTSGIKRLIRTFLDAQLYHTEQHENKWREEARFANPHDLGMFMRWGLARVVRFADGREERGIVPWDHYTAFRDSEVAANYPAQHFSTFLPPLLPPVRSIIITVLSVLARLTANSTSSGHTPPTLSPLFGGLFFGLGVLGAPFHHTYVYYLRATNAMEHIILSFIRFQDTAKLGVPTRLKEWIKGYPIMLPSQSPRPEPRKGARTVRLVSVRRNVRHYSHDLIRTASTWECDVLHGPLRYSDTYRKRMDMPPSFEAEAVGSTMQSAEQQRFKSLNDFKWGEFAELGFSGLNDGDKKLQFDLTETARSDRFVKRSTLSWNDFSSDGFTRTDISPLMEFSPALVPHQSPHTDSPANGKKLKKSAKAPVFNWDTTPVGGQEEVVEEAFLDAFCDIVCSWPTTDIEAERECNWAMIEFRPNSLFLFEEFVPQEYRQQLYGASVPRKRLPSLFSSSSSTPSSPISKKMNRKNLTSPSTTTIGGRTTSRNAAAEVDFEGLLRGDGGRKTKVIRLGGTSEVVTSPAQSSSNGKTSQTLTPTAERAQDTPLTPSKSNGSDTARRRFRPSLSNPITPRKSIISGVPSEATTVDFETRMASLDSDDYEDYPTLNGPVSRRNDDDSWVDILVGSQERRMAGQQYDMSTSRRGAREPSGGGDPDLVSLEVEKAMQQIPRDLSASPEVPAPMPGVNLGNGAYQDDGDDYSVEIETVPRRRSHESGSTYTEQSLARDGDTTSMADTLGDEAEEEEEEEPKPTTRRLTYFDLHPDRRPGGAAAQPSSEVRQPEPTSPAPSTPEIAAPVPSRSKTASLIDLYREKEKAASPGSSPVAAAKSVLPVVKTPPQAEPIDILPPPPLIPDAGRESPARYVHGAPLHNVLEEEEEED</sequence>
<name>A0A0D7BUR8_9AGAR</name>
<gene>
    <name evidence="3" type="ORF">CYLTODRAFT_448003</name>
</gene>
<reference evidence="3 4" key="1">
    <citation type="journal article" date="2015" name="Fungal Genet. Biol.">
        <title>Evolution of novel wood decay mechanisms in Agaricales revealed by the genome sequences of Fistulina hepatica and Cylindrobasidium torrendii.</title>
        <authorList>
            <person name="Floudas D."/>
            <person name="Held B.W."/>
            <person name="Riley R."/>
            <person name="Nagy L.G."/>
            <person name="Koehler G."/>
            <person name="Ransdell A.S."/>
            <person name="Younus H."/>
            <person name="Chow J."/>
            <person name="Chiniquy J."/>
            <person name="Lipzen A."/>
            <person name="Tritt A."/>
            <person name="Sun H."/>
            <person name="Haridas S."/>
            <person name="LaButti K."/>
            <person name="Ohm R.A."/>
            <person name="Kues U."/>
            <person name="Blanchette R.A."/>
            <person name="Grigoriev I.V."/>
            <person name="Minto R.E."/>
            <person name="Hibbett D.S."/>
        </authorList>
    </citation>
    <scope>NUCLEOTIDE SEQUENCE [LARGE SCALE GENOMIC DNA]</scope>
    <source>
        <strain evidence="3 4">FP15055 ss-10</strain>
    </source>
</reference>
<feature type="region of interest" description="Disordered" evidence="1">
    <location>
        <begin position="768"/>
        <end position="922"/>
    </location>
</feature>
<dbReference type="Pfam" id="PF08101">
    <property type="entry name" value="Msb1-Mug8_dom"/>
    <property type="match status" value="1"/>
</dbReference>
<feature type="region of interest" description="Disordered" evidence="1">
    <location>
        <begin position="546"/>
        <end position="584"/>
    </location>
</feature>
<feature type="compositionally biased region" description="Polar residues" evidence="1">
    <location>
        <begin position="641"/>
        <end position="652"/>
    </location>
</feature>
<dbReference type="STRING" id="1314674.A0A0D7BUR8"/>
<protein>
    <recommendedName>
        <fullName evidence="2">Meiotically up-regulated protein Msb1/Mug8 domain-containing protein</fullName>
    </recommendedName>
</protein>
<proteinExistence type="predicted"/>
<feature type="region of interest" description="Disordered" evidence="1">
    <location>
        <begin position="1"/>
        <end position="20"/>
    </location>
</feature>
<dbReference type="InterPro" id="IPR037508">
    <property type="entry name" value="Msb1/Mug8"/>
</dbReference>
<feature type="compositionally biased region" description="Low complexity" evidence="1">
    <location>
        <begin position="546"/>
        <end position="560"/>
    </location>
</feature>
<feature type="compositionally biased region" description="Low complexity" evidence="1">
    <location>
        <begin position="569"/>
        <end position="583"/>
    </location>
</feature>